<dbReference type="InterPro" id="IPR037079">
    <property type="entry name" value="AF2212/PG0164-like_sf"/>
</dbReference>
<dbReference type="SUPFAM" id="SSF141694">
    <property type="entry name" value="AF2212/PG0164-like"/>
    <property type="match status" value="1"/>
</dbReference>
<dbReference type="OrthoDB" id="9800461at2"/>
<evidence type="ECO:0000313" key="2">
    <source>
        <dbReference type="Proteomes" id="UP000183028"/>
    </source>
</evidence>
<gene>
    <name evidence="1" type="ORF">SAMN04487834_101216</name>
</gene>
<dbReference type="STRING" id="322505.SAMN04487836_13028"/>
<evidence type="ECO:0000313" key="1">
    <source>
        <dbReference type="EMBL" id="SEI60954.1"/>
    </source>
</evidence>
<evidence type="ECO:0008006" key="3">
    <source>
        <dbReference type="Google" id="ProtNLM"/>
    </source>
</evidence>
<name>A0A1H6S514_9FIRM</name>
<protein>
    <recommendedName>
        <fullName evidence="3">DUF1905 domain-containing protein</fullName>
    </recommendedName>
</protein>
<dbReference type="InterPro" id="IPR015018">
    <property type="entry name" value="DUF1905"/>
</dbReference>
<reference evidence="2" key="1">
    <citation type="submission" date="2016-10" db="EMBL/GenBank/DDBJ databases">
        <authorList>
            <person name="Varghese N."/>
        </authorList>
    </citation>
    <scope>NUCLEOTIDE SEQUENCE [LARGE SCALE GENOMIC DNA]</scope>
    <source>
        <strain evidence="2">DSM 20406</strain>
    </source>
</reference>
<keyword evidence="2" id="KW-1185">Reference proteome</keyword>
<dbReference type="Gene3D" id="2.40.30.100">
    <property type="entry name" value="AF2212/PG0164-like"/>
    <property type="match status" value="1"/>
</dbReference>
<accession>A0A1H6S514</accession>
<proteinExistence type="predicted"/>
<dbReference type="AlphaFoldDB" id="A0A1H6S514"/>
<organism evidence="1 2">
    <name type="scientific">Sharpea azabuensis</name>
    <dbReference type="NCBI Taxonomy" id="322505"/>
    <lineage>
        <taxon>Bacteria</taxon>
        <taxon>Bacillati</taxon>
        <taxon>Bacillota</taxon>
        <taxon>Erysipelotrichia</taxon>
        <taxon>Erysipelotrichales</taxon>
        <taxon>Coprobacillaceae</taxon>
        <taxon>Sharpea</taxon>
    </lineage>
</organism>
<dbReference type="eggNOG" id="COG4430">
    <property type="taxonomic scope" value="Bacteria"/>
</dbReference>
<dbReference type="Pfam" id="PF08922">
    <property type="entry name" value="DUF1905"/>
    <property type="match status" value="1"/>
</dbReference>
<dbReference type="RefSeq" id="WP_074731563.1">
    <property type="nucleotide sequence ID" value="NZ_FNYK01000012.1"/>
</dbReference>
<dbReference type="Proteomes" id="UP000183028">
    <property type="component" value="Unassembled WGS sequence"/>
</dbReference>
<sequence length="95" mass="10736">MNNKVYEYDGIIHEIPEKGGAYVEFPWNIREEFQKGRVKVHATFDGIAYDGSIVNMGLKHADGSICYIIGILKSIRTKLKKGEGDSIHVVIKQRT</sequence>
<dbReference type="EMBL" id="FNYK01000012">
    <property type="protein sequence ID" value="SEI60954.1"/>
    <property type="molecule type" value="Genomic_DNA"/>
</dbReference>